<dbReference type="InterPro" id="IPR045055">
    <property type="entry name" value="DNA2/NAM7-like"/>
</dbReference>
<dbReference type="CDD" id="cd18808">
    <property type="entry name" value="SF1_C_Upf1"/>
    <property type="match status" value="1"/>
</dbReference>
<dbReference type="Pfam" id="PF13087">
    <property type="entry name" value="AAA_12"/>
    <property type="match status" value="1"/>
</dbReference>
<dbReference type="InterPro" id="IPR047187">
    <property type="entry name" value="SF1_C_Upf1"/>
</dbReference>
<accession>A0A7Y0DS64</accession>
<reference evidence="2" key="1">
    <citation type="submission" date="2020-04" db="EMBL/GenBank/DDBJ databases">
        <title>Genome Sequencing for Pseudoaltermonas arctica.</title>
        <authorList>
            <person name="Elkins N.S."/>
        </authorList>
    </citation>
    <scope>NUCLEOTIDE SEQUENCE [LARGE SCALE GENOMIC DNA]</scope>
    <source>
        <strain evidence="2">NEC-BIFX-2020_0012</strain>
    </source>
</reference>
<dbReference type="GO" id="GO:0004386">
    <property type="term" value="F:helicase activity"/>
    <property type="evidence" value="ECO:0007669"/>
    <property type="project" value="InterPro"/>
</dbReference>
<organism evidence="2 3">
    <name type="scientific">Pseudoalteromonas arctica</name>
    <dbReference type="NCBI Taxonomy" id="394751"/>
    <lineage>
        <taxon>Bacteria</taxon>
        <taxon>Pseudomonadati</taxon>
        <taxon>Pseudomonadota</taxon>
        <taxon>Gammaproteobacteria</taxon>
        <taxon>Alteromonadales</taxon>
        <taxon>Pseudoalteromonadaceae</taxon>
        <taxon>Pseudoalteromonas</taxon>
    </lineage>
</organism>
<evidence type="ECO:0000313" key="3">
    <source>
        <dbReference type="Proteomes" id="UP000570493"/>
    </source>
</evidence>
<dbReference type="EMBL" id="JABBMT010000007">
    <property type="protein sequence ID" value="NMM40571.1"/>
    <property type="molecule type" value="Genomic_DNA"/>
</dbReference>
<sequence>MKLWEGGLQEQEVIAIEKIKNTFKNKEASKGKLQGGSLREQLSGLKNPMYPWKGYAGFRFVQDKYEGEFDLLIITHCNVLIVELKDWNFGEITFSGDKWFKNNKDMGRSPVSVTRNKKFNLDNKLKRLRHKFSNKGFTPRVDFFVVMTGNAGYSKLPESELKHVISLEQFLEFADERKFGNEFRPHSKAKVLNKDFAVFDQLIIGNQTAPKQISVNGYKAEEEIFKHPKGVYKEFVGSSEVSSQDQALIRMWDFNKLEGTAASTPEGRFKMVSREREVLQFIKHNDHQLYLQCLRSLTTIEKEQVTTKFNEVYELPSSHQRLNQFIGKYLKDFSEQDRLNIIKLLVAKFADLHEIEIAHRDLGDHSLWISPAKEVALSSFISAYHKPQGTVGDYRDKLSVTSQDMESELSPYRQDVVSLIQICWHIFIGERVSEDSLSNFETSLKDDEHWISNILYQALVGTEAPNACKLFELIKQQEPKSEEVKIFDSSQFERFTHSISHYKQYREDDDYFVENDEKEVYLSNGNLVKVWLNVSPNNEQQYFSFELLNFFKKLDKLSSLSPDYIPKIFEYGLAKKSSSLYLVTEFINGKTWSENHLESVKPDLSELLGLRRDNNPFQSKLVNLAKELARCVEHLHGLGLSHGDLHPENVIVVEEAEEFKVYLIDFPDFSFGEKENKNHQYSPDHLDNVSASVRDNFAVIKMIAELLNIKFGEKSDKLPEIAAAIKLELEDLNGGFTSLSRFKSSFDQPSASEDLVEVYIKGIDEVIDIFPDNGKLYVYFEKSNQSDTDLFIHFSGIGGVFKAIYSSSEKSFFHGLRPIVRDSIRIQDIDNSTLIIDFPIRLKPSERNQFRALNTKLTTLDAFNRAIENKLQEIKEANKPKLVSEVQDKEVLSEVTEVSSPKVKANIATRELWKAIIKTETESHPYIELVSEPVTDKNNSDQVRLMYSSDTDVLGGFNSTDIVEAIQISKDKEVKLGEVVLKHCSLNEVRLSKLSFRARNLNSGELLYFRSKQDKASFRKRKAALQRLLDKEGTISNLVDLFDPKCESNATNYNIEVTPTDFKRYDRTDDHGTEISLNQRQRDAFQKLVSSGPLSLLQGPPGTGKTEFIAAFVHYLIEKQGAQKILLVSQSHEAVNTAAERIRKHCSRLKTPIDVVRFSNREKAVSDGLKDAYSNSIITEKREMFKAEAKYRIAAMSSELGIQKQYLELLVEAELKLFSKIDQYLLLQLDIESQKLEKEEKSELKKYLGELEVTIKDVLDNKFAISIESDDFSSVKGLVVSSLNERFSINPSESKRALALTKLARDKLRVLETDRVNYDEFLARSRHLVTGTCVGIGQNHIGIHENQYDWVIIDEAARSISSELAIAMQSGKRVLLVGDHQQLPPLYSDAHKKALAQELGIPGNKEHFDEVLRSDFARAFESSYGSQTGARLLTQYRMAPPIGNIVSDVFYNSELENGDRNIPEIYHLAPKCISKTVTWLDTSNLGKGAYHNSDRGVSIYNRSEADAIIKLLKEISQESDFVEALSKSVKPDEAPIGVICMYGEQKRILRRKFGEESWTDAFKCLVKIDTVDSYQGKENRIILLSITRSDRDQSTGFLRTPNRINVALSRAMDRLIVVGDKRMWSGRNAKLPLGEVLSKIEADNEDSQVFDVKALQGVRR</sequence>
<dbReference type="SUPFAM" id="SSF56112">
    <property type="entry name" value="Protein kinase-like (PK-like)"/>
    <property type="match status" value="2"/>
</dbReference>
<dbReference type="PANTHER" id="PTHR10887">
    <property type="entry name" value="DNA2/NAM7 HELICASE FAMILY"/>
    <property type="match status" value="1"/>
</dbReference>
<protein>
    <submittedName>
        <fullName evidence="2">AAA family ATPase</fullName>
    </submittedName>
</protein>
<dbReference type="GO" id="GO:0005524">
    <property type="term" value="F:ATP binding"/>
    <property type="evidence" value="ECO:0007669"/>
    <property type="project" value="InterPro"/>
</dbReference>
<feature type="domain" description="Protein kinase" evidence="1">
    <location>
        <begin position="481"/>
        <end position="927"/>
    </location>
</feature>
<name>A0A7Y0DS64_9GAMM</name>
<proteinExistence type="predicted"/>
<dbReference type="Gene3D" id="1.10.510.10">
    <property type="entry name" value="Transferase(Phosphotransferase) domain 1"/>
    <property type="match status" value="1"/>
</dbReference>
<dbReference type="Pfam" id="PF08378">
    <property type="entry name" value="NERD"/>
    <property type="match status" value="1"/>
</dbReference>
<dbReference type="SUPFAM" id="SSF52540">
    <property type="entry name" value="P-loop containing nucleoside triphosphate hydrolases"/>
    <property type="match status" value="1"/>
</dbReference>
<dbReference type="InterPro" id="IPR011528">
    <property type="entry name" value="NERD"/>
</dbReference>
<evidence type="ECO:0000259" key="1">
    <source>
        <dbReference type="PROSITE" id="PS50011"/>
    </source>
</evidence>
<dbReference type="Gene3D" id="3.40.50.300">
    <property type="entry name" value="P-loop containing nucleotide triphosphate hydrolases"/>
    <property type="match status" value="2"/>
</dbReference>
<gene>
    <name evidence="2" type="ORF">HHO47_06870</name>
</gene>
<dbReference type="Pfam" id="PF13086">
    <property type="entry name" value="AAA_11"/>
    <property type="match status" value="1"/>
</dbReference>
<dbReference type="Pfam" id="PF06293">
    <property type="entry name" value="Kdo"/>
    <property type="match status" value="1"/>
</dbReference>
<dbReference type="InterPro" id="IPR000719">
    <property type="entry name" value="Prot_kinase_dom"/>
</dbReference>
<dbReference type="InterPro" id="IPR011009">
    <property type="entry name" value="Kinase-like_dom_sf"/>
</dbReference>
<dbReference type="InterPro" id="IPR027417">
    <property type="entry name" value="P-loop_NTPase"/>
</dbReference>
<comment type="caution">
    <text evidence="2">The sequence shown here is derived from an EMBL/GenBank/DDBJ whole genome shotgun (WGS) entry which is preliminary data.</text>
</comment>
<dbReference type="CDD" id="cd17934">
    <property type="entry name" value="DEXXQc_Upf1-like"/>
    <property type="match status" value="1"/>
</dbReference>
<dbReference type="PANTHER" id="PTHR10887:SF495">
    <property type="entry name" value="HELICASE SENATAXIN ISOFORM X1-RELATED"/>
    <property type="match status" value="1"/>
</dbReference>
<dbReference type="Proteomes" id="UP000570493">
    <property type="component" value="Unassembled WGS sequence"/>
</dbReference>
<dbReference type="GO" id="GO:0004672">
    <property type="term" value="F:protein kinase activity"/>
    <property type="evidence" value="ECO:0007669"/>
    <property type="project" value="InterPro"/>
</dbReference>
<evidence type="ECO:0000313" key="2">
    <source>
        <dbReference type="EMBL" id="NMM40571.1"/>
    </source>
</evidence>
<dbReference type="PROSITE" id="PS50011">
    <property type="entry name" value="PROTEIN_KINASE_DOM"/>
    <property type="match status" value="1"/>
</dbReference>
<keyword evidence="3" id="KW-1185">Reference proteome</keyword>
<dbReference type="InterPro" id="IPR041677">
    <property type="entry name" value="DNA2/NAM7_AAA_11"/>
</dbReference>
<dbReference type="InterPro" id="IPR041679">
    <property type="entry name" value="DNA2/NAM7-like_C"/>
</dbReference>